<dbReference type="Gene3D" id="1.20.140.150">
    <property type="match status" value="1"/>
</dbReference>
<dbReference type="PANTHER" id="PTHR21215:SF0">
    <property type="entry name" value="LD36024P"/>
    <property type="match status" value="1"/>
</dbReference>
<gene>
    <name evidence="2" type="ORF">OFUS_LOCUS11729</name>
</gene>
<name>A0A8S4NYR8_OWEFU</name>
<feature type="transmembrane region" description="Helical" evidence="1">
    <location>
        <begin position="39"/>
        <end position="61"/>
    </location>
</feature>
<reference evidence="2" key="1">
    <citation type="submission" date="2022-03" db="EMBL/GenBank/DDBJ databases">
        <authorList>
            <person name="Martin C."/>
        </authorList>
    </citation>
    <scope>NUCLEOTIDE SEQUENCE</scope>
</reference>
<dbReference type="EMBL" id="CAIIXF020000006">
    <property type="protein sequence ID" value="CAH1785711.1"/>
    <property type="molecule type" value="Genomic_DNA"/>
</dbReference>
<evidence type="ECO:0000256" key="1">
    <source>
        <dbReference type="SAM" id="Phobius"/>
    </source>
</evidence>
<feature type="transmembrane region" description="Helical" evidence="1">
    <location>
        <begin position="354"/>
        <end position="378"/>
    </location>
</feature>
<keyword evidence="1" id="KW-0472">Membrane</keyword>
<feature type="transmembrane region" description="Helical" evidence="1">
    <location>
        <begin position="260"/>
        <end position="286"/>
    </location>
</feature>
<keyword evidence="1" id="KW-1133">Transmembrane helix</keyword>
<organism evidence="2 3">
    <name type="scientific">Owenia fusiformis</name>
    <name type="common">Polychaete worm</name>
    <dbReference type="NCBI Taxonomy" id="6347"/>
    <lineage>
        <taxon>Eukaryota</taxon>
        <taxon>Metazoa</taxon>
        <taxon>Spiralia</taxon>
        <taxon>Lophotrochozoa</taxon>
        <taxon>Annelida</taxon>
        <taxon>Polychaeta</taxon>
        <taxon>Sedentaria</taxon>
        <taxon>Canalipalpata</taxon>
        <taxon>Sabellida</taxon>
        <taxon>Oweniida</taxon>
        <taxon>Oweniidae</taxon>
        <taxon>Owenia</taxon>
    </lineage>
</organism>
<proteinExistence type="predicted"/>
<dbReference type="Proteomes" id="UP000749559">
    <property type="component" value="Unassembled WGS sequence"/>
</dbReference>
<sequence>MLPGNFKKGCNKLPGQVINTARVKGYQHTSLRFTMVRRAVFYCVALLVPAIISLLLLTLGFSTDNWTIYDPAAIRPPDPDLIIANLTHVTTEFILVAESTGLFQTCLVFKNVTFVRMITDSDARLDAECGADMKRYMESILANPLALPSAALCCPPGIEKLDSVPAKCRLDYREMSPCTTQYEKPDLHNYEKLYSTADSISRSCLAYTLPSHTPNNCFTHKLDFSFTSILSTIRKLYPEKSKDQITPIQNHEDYSKRLNAAILSLLAIGVGILLAGTIAMALILCTEISPTKLFATSGVTYLLSSVLVLIGIASFSYNISYQKAVILTGDVYGQSVAERLKYNNWLLRIDKYGWSFYVTVISCGINLVNSMMTLCIAGHAKYLHAQIKDESVQLTGSLTL</sequence>
<protein>
    <submittedName>
        <fullName evidence="2">Uncharacterized protein</fullName>
    </submittedName>
</protein>
<evidence type="ECO:0000313" key="2">
    <source>
        <dbReference type="EMBL" id="CAH1785711.1"/>
    </source>
</evidence>
<feature type="transmembrane region" description="Helical" evidence="1">
    <location>
        <begin position="298"/>
        <end position="317"/>
    </location>
</feature>
<keyword evidence="3" id="KW-1185">Reference proteome</keyword>
<dbReference type="PANTHER" id="PTHR21215">
    <property type="entry name" value="LD36024P"/>
    <property type="match status" value="1"/>
</dbReference>
<evidence type="ECO:0000313" key="3">
    <source>
        <dbReference type="Proteomes" id="UP000749559"/>
    </source>
</evidence>
<keyword evidence="1" id="KW-0812">Transmembrane</keyword>
<comment type="caution">
    <text evidence="2">The sequence shown here is derived from an EMBL/GenBank/DDBJ whole genome shotgun (WGS) entry which is preliminary data.</text>
</comment>
<accession>A0A8S4NYR8</accession>
<dbReference type="AlphaFoldDB" id="A0A8S4NYR8"/>